<keyword evidence="1" id="KW-0812">Transmembrane</keyword>
<feature type="transmembrane region" description="Helical" evidence="1">
    <location>
        <begin position="160"/>
        <end position="182"/>
    </location>
</feature>
<proteinExistence type="predicted"/>
<name>A0A8T4JA00_9ACTN</name>
<dbReference type="AlphaFoldDB" id="A0A8T4JA00"/>
<sequence length="214" mass="21877">MASRTGTGTAQPLRAAGWVLLGLAGATVLVAGFVVAWRHVRFSPGLVDEWPGGAVGFGLTCAVAALVGWSGSFRLAARGLTSDVPTDGSTGGSTGGADEARADARPVDGKAAHRRDLAGAVGCAALGVTGLLYGLAVVPPRWCYQSLSPRCASLPGAAEAGIAFLGTLIVVFFANGAVAALLERLRELWSRRRAGTAAQRHDADRRSARRVNGS</sequence>
<protein>
    <submittedName>
        <fullName evidence="2">Uncharacterized protein</fullName>
    </submittedName>
</protein>
<evidence type="ECO:0000313" key="2">
    <source>
        <dbReference type="EMBL" id="MBR7678424.1"/>
    </source>
</evidence>
<dbReference type="EMBL" id="JAGSMN010001444">
    <property type="protein sequence ID" value="MBR7678424.1"/>
    <property type="molecule type" value="Genomic_DNA"/>
</dbReference>
<gene>
    <name evidence="2" type="ORF">KDA82_36750</name>
</gene>
<reference evidence="2" key="1">
    <citation type="submission" date="2021-04" db="EMBL/GenBank/DDBJ databases">
        <title>Sequencing of actinobacteria type strains.</title>
        <authorList>
            <person name="Nguyen G.-S."/>
            <person name="Wentzel A."/>
        </authorList>
    </citation>
    <scope>NUCLEOTIDE SEQUENCE</scope>
    <source>
        <strain evidence="2">DSM 42095</strain>
    </source>
</reference>
<evidence type="ECO:0000313" key="3">
    <source>
        <dbReference type="Proteomes" id="UP000675554"/>
    </source>
</evidence>
<keyword evidence="3" id="KW-1185">Reference proteome</keyword>
<feature type="transmembrane region" description="Helical" evidence="1">
    <location>
        <begin position="117"/>
        <end position="140"/>
    </location>
</feature>
<feature type="transmembrane region" description="Helical" evidence="1">
    <location>
        <begin position="50"/>
        <end position="69"/>
    </location>
</feature>
<evidence type="ECO:0000256" key="1">
    <source>
        <dbReference type="SAM" id="Phobius"/>
    </source>
</evidence>
<keyword evidence="1" id="KW-1133">Transmembrane helix</keyword>
<comment type="caution">
    <text evidence="2">The sequence shown here is derived from an EMBL/GenBank/DDBJ whole genome shotgun (WGS) entry which is preliminary data.</text>
</comment>
<dbReference type="Proteomes" id="UP000675554">
    <property type="component" value="Unassembled WGS sequence"/>
</dbReference>
<accession>A0A8T4JA00</accession>
<feature type="transmembrane region" description="Helical" evidence="1">
    <location>
        <begin position="12"/>
        <end position="38"/>
    </location>
</feature>
<keyword evidence="1" id="KW-0472">Membrane</keyword>
<organism evidence="2 3">
    <name type="scientific">Streptomyces daliensis</name>
    <dbReference type="NCBI Taxonomy" id="299421"/>
    <lineage>
        <taxon>Bacteria</taxon>
        <taxon>Bacillati</taxon>
        <taxon>Actinomycetota</taxon>
        <taxon>Actinomycetes</taxon>
        <taxon>Kitasatosporales</taxon>
        <taxon>Streptomycetaceae</taxon>
        <taxon>Streptomyces</taxon>
    </lineage>
</organism>